<dbReference type="EMBL" id="CP101740">
    <property type="protein sequence ID" value="UUL83935.1"/>
    <property type="molecule type" value="Genomic_DNA"/>
</dbReference>
<sequence>MRTIRIIERSRIEAALLRLDTWWSGLSQRERLLVSVLGTLLAGVVLVYGVIKPIQDARAEAQADIRTYETLNARIRAAGTLTPNATRREGPPETIVTGAAQGFGLAPTVTPIEGGVRAAVTDASYDNVVGWIAEVSRSSALGVVRTDIVRRPTPGHVAATIEFAQ</sequence>
<comment type="subcellular location">
    <subcellularLocation>
        <location evidence="1">Cell inner membrane</location>
        <topology evidence="1">Single-pass membrane protein</topology>
    </subcellularLocation>
</comment>
<reference evidence="11" key="1">
    <citation type="submission" date="2022-07" db="EMBL/GenBank/DDBJ databases">
        <title>Sphingomonas sp. nov., a novel bacterium isolated from the north slope of the Mount Everest.</title>
        <authorList>
            <person name="Cui X."/>
            <person name="Liu Y."/>
        </authorList>
    </citation>
    <scope>NUCLEOTIDE SEQUENCE</scope>
    <source>
        <strain evidence="11">S5-59</strain>
    </source>
</reference>
<evidence type="ECO:0000313" key="11">
    <source>
        <dbReference type="EMBL" id="UUL83935.1"/>
    </source>
</evidence>
<feature type="transmembrane region" description="Helical" evidence="10">
    <location>
        <begin position="32"/>
        <end position="51"/>
    </location>
</feature>
<keyword evidence="9 10" id="KW-0472">Membrane</keyword>
<evidence type="ECO:0000256" key="9">
    <source>
        <dbReference type="ARBA" id="ARBA00023136"/>
    </source>
</evidence>
<evidence type="ECO:0000256" key="10">
    <source>
        <dbReference type="SAM" id="Phobius"/>
    </source>
</evidence>
<keyword evidence="7" id="KW-0653">Protein transport</keyword>
<evidence type="ECO:0000256" key="7">
    <source>
        <dbReference type="ARBA" id="ARBA00022927"/>
    </source>
</evidence>
<keyword evidence="6 10" id="KW-0812">Transmembrane</keyword>
<gene>
    <name evidence="11" type="ORF">NMP03_07010</name>
</gene>
<organism evidence="11 12">
    <name type="scientific">Sphingomonas qomolangmaensis</name>
    <dbReference type="NCBI Taxonomy" id="2918765"/>
    <lineage>
        <taxon>Bacteria</taxon>
        <taxon>Pseudomonadati</taxon>
        <taxon>Pseudomonadota</taxon>
        <taxon>Alphaproteobacteria</taxon>
        <taxon>Sphingomonadales</taxon>
        <taxon>Sphingomonadaceae</taxon>
        <taxon>Sphingomonas</taxon>
    </lineage>
</organism>
<keyword evidence="12" id="KW-1185">Reference proteome</keyword>
<evidence type="ECO:0000256" key="6">
    <source>
        <dbReference type="ARBA" id="ARBA00022692"/>
    </source>
</evidence>
<name>A0ABY5LAE7_9SPHN</name>
<keyword evidence="8 10" id="KW-1133">Transmembrane helix</keyword>
<evidence type="ECO:0000256" key="5">
    <source>
        <dbReference type="ARBA" id="ARBA00022519"/>
    </source>
</evidence>
<dbReference type="Gene3D" id="3.30.1360.100">
    <property type="entry name" value="General secretion pathway protein M, EpsM"/>
    <property type="match status" value="1"/>
</dbReference>
<dbReference type="Proteomes" id="UP001058533">
    <property type="component" value="Chromosome"/>
</dbReference>
<evidence type="ECO:0000256" key="2">
    <source>
        <dbReference type="ARBA" id="ARBA00010637"/>
    </source>
</evidence>
<accession>A0ABY5LAE7</accession>
<keyword evidence="4" id="KW-1003">Cell membrane</keyword>
<keyword evidence="3" id="KW-0813">Transport</keyword>
<dbReference type="RefSeq" id="WP_256507770.1">
    <property type="nucleotide sequence ID" value="NZ_CP101740.1"/>
</dbReference>
<evidence type="ECO:0000256" key="8">
    <source>
        <dbReference type="ARBA" id="ARBA00022989"/>
    </source>
</evidence>
<keyword evidence="5" id="KW-0997">Cell inner membrane</keyword>
<dbReference type="InterPro" id="IPR007690">
    <property type="entry name" value="T2SS_GspM"/>
</dbReference>
<evidence type="ECO:0000256" key="3">
    <source>
        <dbReference type="ARBA" id="ARBA00022448"/>
    </source>
</evidence>
<evidence type="ECO:0000256" key="4">
    <source>
        <dbReference type="ARBA" id="ARBA00022475"/>
    </source>
</evidence>
<protein>
    <submittedName>
        <fullName evidence="11">Type II secretion system protein M</fullName>
    </submittedName>
</protein>
<dbReference type="InterPro" id="IPR023229">
    <property type="entry name" value="T2SS_M_periplasmic_sf"/>
</dbReference>
<dbReference type="Pfam" id="PF04612">
    <property type="entry name" value="T2SSM"/>
    <property type="match status" value="1"/>
</dbReference>
<comment type="similarity">
    <text evidence="2">Belongs to the GSP M family.</text>
</comment>
<evidence type="ECO:0000256" key="1">
    <source>
        <dbReference type="ARBA" id="ARBA00004377"/>
    </source>
</evidence>
<evidence type="ECO:0000313" key="12">
    <source>
        <dbReference type="Proteomes" id="UP001058533"/>
    </source>
</evidence>
<proteinExistence type="inferred from homology"/>
<dbReference type="SUPFAM" id="SSF103054">
    <property type="entry name" value="General secretion pathway protein M, EpsM"/>
    <property type="match status" value="1"/>
</dbReference>